<evidence type="ECO:0000256" key="4">
    <source>
        <dbReference type="SAM" id="MobiDB-lite"/>
    </source>
</evidence>
<keyword evidence="6" id="KW-1185">Reference proteome</keyword>
<feature type="compositionally biased region" description="Low complexity" evidence="4">
    <location>
        <begin position="334"/>
        <end position="356"/>
    </location>
</feature>
<feature type="compositionally biased region" description="Low complexity" evidence="4">
    <location>
        <begin position="476"/>
        <end position="494"/>
    </location>
</feature>
<keyword evidence="1" id="KW-0547">Nucleotide-binding</keyword>
<dbReference type="InterPro" id="IPR013126">
    <property type="entry name" value="Hsp_70_fam"/>
</dbReference>
<feature type="compositionally biased region" description="Gly residues" evidence="4">
    <location>
        <begin position="390"/>
        <end position="399"/>
    </location>
</feature>
<dbReference type="RefSeq" id="WP_317713041.1">
    <property type="nucleotide sequence ID" value="NZ_JAWLUM010000002.1"/>
</dbReference>
<accession>A0ABU4ES75</accession>
<dbReference type="Gene3D" id="3.90.640.10">
    <property type="entry name" value="Actin, Chain A, domain 4"/>
    <property type="match status" value="1"/>
</dbReference>
<comment type="caution">
    <text evidence="5">The sequence shown here is derived from an EMBL/GenBank/DDBJ whole genome shotgun (WGS) entry which is preliminary data.</text>
</comment>
<dbReference type="PRINTS" id="PR01217">
    <property type="entry name" value="PRICHEXTENSN"/>
</dbReference>
<protein>
    <submittedName>
        <fullName evidence="5">Hsp70 family protein</fullName>
    </submittedName>
</protein>
<dbReference type="Gene3D" id="3.30.420.40">
    <property type="match status" value="2"/>
</dbReference>
<dbReference type="Pfam" id="PF00012">
    <property type="entry name" value="HSP70"/>
    <property type="match status" value="1"/>
</dbReference>
<keyword evidence="3" id="KW-0143">Chaperone</keyword>
<dbReference type="EMBL" id="JAWLUM010000002">
    <property type="protein sequence ID" value="MDV7134110.1"/>
    <property type="molecule type" value="Genomic_DNA"/>
</dbReference>
<dbReference type="InterPro" id="IPR043129">
    <property type="entry name" value="ATPase_NBD"/>
</dbReference>
<feature type="compositionally biased region" description="Pro residues" evidence="4">
    <location>
        <begin position="429"/>
        <end position="475"/>
    </location>
</feature>
<evidence type="ECO:0000256" key="2">
    <source>
        <dbReference type="ARBA" id="ARBA00022840"/>
    </source>
</evidence>
<gene>
    <name evidence="5" type="ORF">R4198_10410</name>
</gene>
<dbReference type="Proteomes" id="UP001185792">
    <property type="component" value="Unassembled WGS sequence"/>
</dbReference>
<name>A0ABU4ES75_WILMA</name>
<proteinExistence type="predicted"/>
<evidence type="ECO:0000313" key="6">
    <source>
        <dbReference type="Proteomes" id="UP001185792"/>
    </source>
</evidence>
<organism evidence="5 6">
    <name type="scientific">Williamsia marianensis</name>
    <dbReference type="NCBI Taxonomy" id="85044"/>
    <lineage>
        <taxon>Bacteria</taxon>
        <taxon>Bacillati</taxon>
        <taxon>Actinomycetota</taxon>
        <taxon>Actinomycetes</taxon>
        <taxon>Mycobacteriales</taxon>
        <taxon>Nocardiaceae</taxon>
        <taxon>Williamsia</taxon>
    </lineage>
</organism>
<evidence type="ECO:0000256" key="1">
    <source>
        <dbReference type="ARBA" id="ARBA00022741"/>
    </source>
</evidence>
<feature type="region of interest" description="Disordered" evidence="4">
    <location>
        <begin position="330"/>
        <end position="494"/>
    </location>
</feature>
<evidence type="ECO:0000313" key="5">
    <source>
        <dbReference type="EMBL" id="MDV7134110.1"/>
    </source>
</evidence>
<keyword evidence="2" id="KW-0067">ATP-binding</keyword>
<feature type="compositionally biased region" description="Low complexity" evidence="4">
    <location>
        <begin position="413"/>
        <end position="428"/>
    </location>
</feature>
<reference evidence="5 6" key="1">
    <citation type="submission" date="2023-10" db="EMBL/GenBank/DDBJ databases">
        <title>Development of a sustainable strategy for remediation of hydrocarbon-contaminated territories based on the waste exchange concept.</title>
        <authorList>
            <person name="Krivoruchko A."/>
        </authorList>
    </citation>
    <scope>NUCLEOTIDE SEQUENCE [LARGE SCALE GENOMIC DNA]</scope>
    <source>
        <strain evidence="5 6">IEGM 1236</strain>
    </source>
</reference>
<dbReference type="SUPFAM" id="SSF53067">
    <property type="entry name" value="Actin-like ATPase domain"/>
    <property type="match status" value="1"/>
</dbReference>
<sequence length="494" mass="50605">MNTSLGLSAGSGMVHCVLLTTDESGRVDALGRVIDVDPTDGLTRAGRINSGIDLMLTQARERGDRVGTIGVAYRTDEHAREIASKGTGAKRQIQLVAETEAVAHQLISTGEINRFAQVVVVDLGDTGMGMYCLDPSSRRITDYQRSESVAGIALDSLIADDVVGSGRLRGRRKSTVLSACRTAKEELSIKDSTALMVGNRADPVTVTRTSLERLTTPMAEHAARVVGDYVNGPHASRAEAVVLVGGIANIPIFRDLIVDAAGLEAVLPKAPESVAATGAAKIAARGRGGADLAFIGGRRSRDWLSAAPLAVFGALLAGALMTVYAVGSSLAGNPSTPESQPPTSSTTTTTVAPTTTVEISSPRVSTPDRPPVQPQPVTITTTVDPAPPAAGGGGGGGAGNSDPGWATTELPAGTGPSRPSTSTLSPSLWPFPLPSFPWSPTLVPPTSNPSTPPPGSTAIEPPPAMTPPAMTPPAMTPIAPTTIPDATAPTPQAR</sequence>
<evidence type="ECO:0000256" key="3">
    <source>
        <dbReference type="ARBA" id="ARBA00023186"/>
    </source>
</evidence>